<evidence type="ECO:0000313" key="2">
    <source>
        <dbReference type="EMBL" id="DAD80949.1"/>
    </source>
</evidence>
<organism evidence="2">
    <name type="scientific">Podoviridae sp. ct9P15</name>
    <dbReference type="NCBI Taxonomy" id="2826543"/>
    <lineage>
        <taxon>Viruses</taxon>
        <taxon>Duplodnaviria</taxon>
        <taxon>Heunggongvirae</taxon>
        <taxon>Uroviricota</taxon>
        <taxon>Caudoviricetes</taxon>
    </lineage>
</organism>
<dbReference type="NCBIfam" id="TIGR00616">
    <property type="entry name" value="rect"/>
    <property type="match status" value="1"/>
</dbReference>
<protein>
    <submittedName>
        <fullName evidence="2">RecT protein</fullName>
    </submittedName>
</protein>
<dbReference type="InterPro" id="IPR018330">
    <property type="entry name" value="RecT_fam"/>
</dbReference>
<dbReference type="InterPro" id="IPR004590">
    <property type="entry name" value="ssDNA_annealing_RecT"/>
</dbReference>
<feature type="compositionally biased region" description="Low complexity" evidence="1">
    <location>
        <begin position="280"/>
        <end position="299"/>
    </location>
</feature>
<dbReference type="NCBIfam" id="NF007351">
    <property type="entry name" value="PRK09846.1"/>
    <property type="match status" value="1"/>
</dbReference>
<dbReference type="Pfam" id="PF03837">
    <property type="entry name" value="RecT"/>
    <property type="match status" value="1"/>
</dbReference>
<name>A0A8S5MF46_9CAUD</name>
<feature type="region of interest" description="Disordered" evidence="1">
    <location>
        <begin position="270"/>
        <end position="309"/>
    </location>
</feature>
<dbReference type="EMBL" id="BK014892">
    <property type="protein sequence ID" value="DAD80949.1"/>
    <property type="molecule type" value="Genomic_DNA"/>
</dbReference>
<dbReference type="GO" id="GO:0003677">
    <property type="term" value="F:DNA binding"/>
    <property type="evidence" value="ECO:0007669"/>
    <property type="project" value="InterPro"/>
</dbReference>
<accession>A0A8S5MF46</accession>
<sequence length="309" mass="33312">MSTTDALLEKVNPAAAKKAVAVKATKEGSLLDVVTGKAFQKQMALALPKSLTPERLTRIVMSECRKTPALLNCSPTSFYGCVLQCAQLGLEPGSALGHCYLLPFGNGKASDGRPNAQLIIGYRGMIDLARRSGQIVSISAHCVHEADEFHYEFGLHEDCRHVPAAMADRGPVTHVYAVARLVGGGFQFDVMSRAEIEAVRNQSKAGTKGPWVTHWAEMAKKTVIRRLFKLLPVSIEAQRAVEVDEKTDRGEAVTASDVIDGIATEKGVGIEILPEEEEPATAPAPEARTAAPKEPLPDLNPDEPEVREP</sequence>
<reference evidence="2" key="1">
    <citation type="journal article" date="2021" name="Proc. Natl. Acad. Sci. U.S.A.">
        <title>A Catalog of Tens of Thousands of Viruses from Human Metagenomes Reveals Hidden Associations with Chronic Diseases.</title>
        <authorList>
            <person name="Tisza M.J."/>
            <person name="Buck C.B."/>
        </authorList>
    </citation>
    <scope>NUCLEOTIDE SEQUENCE</scope>
    <source>
        <strain evidence="2">Ct9P15</strain>
    </source>
</reference>
<evidence type="ECO:0000256" key="1">
    <source>
        <dbReference type="SAM" id="MobiDB-lite"/>
    </source>
</evidence>
<dbReference type="GO" id="GO:0006259">
    <property type="term" value="P:DNA metabolic process"/>
    <property type="evidence" value="ECO:0007669"/>
    <property type="project" value="InterPro"/>
</dbReference>
<proteinExistence type="predicted"/>